<evidence type="ECO:0000313" key="2">
    <source>
        <dbReference type="EMBL" id="EDL89813.1"/>
    </source>
</evidence>
<dbReference type="Proteomes" id="UP000234681">
    <property type="component" value="Chromosome 12"/>
</dbReference>
<reference evidence="2 3" key="1">
    <citation type="submission" date="2005-07" db="EMBL/GenBank/DDBJ databases">
        <authorList>
            <person name="Mural R.J."/>
            <person name="Li P.W."/>
            <person name="Adams M.D."/>
            <person name="Amanatides P.G."/>
            <person name="Baden-Tillson H."/>
            <person name="Barnstead M."/>
            <person name="Chin S.H."/>
            <person name="Dew I."/>
            <person name="Evans C.A."/>
            <person name="Ferriera S."/>
            <person name="Flanigan M."/>
            <person name="Fosler C."/>
            <person name="Glodek A."/>
            <person name="Gu Z."/>
            <person name="Holt R.A."/>
            <person name="Jennings D."/>
            <person name="Kraft C.L."/>
            <person name="Lu F."/>
            <person name="Nguyen T."/>
            <person name="Nusskern D.R."/>
            <person name="Pfannkoch C.M."/>
            <person name="Sitter C."/>
            <person name="Sutton G.G."/>
            <person name="Venter J.C."/>
            <person name="Wang Z."/>
            <person name="Woodage T."/>
            <person name="Zheng X.H."/>
            <person name="Zhong F."/>
        </authorList>
    </citation>
    <scope>NUCLEOTIDE SEQUENCE [LARGE SCALE GENOMIC DNA]</scope>
    <source>
        <strain>BN</strain>
        <strain evidence="3">Sprague-Dawley</strain>
    </source>
</reference>
<name>A6K205_RAT</name>
<gene>
    <name evidence="2" type="ORF">rCG_42679</name>
</gene>
<feature type="compositionally biased region" description="Polar residues" evidence="1">
    <location>
        <begin position="1"/>
        <end position="13"/>
    </location>
</feature>
<evidence type="ECO:0000313" key="3">
    <source>
        <dbReference type="Proteomes" id="UP000234681"/>
    </source>
</evidence>
<evidence type="ECO:0000256" key="1">
    <source>
        <dbReference type="SAM" id="MobiDB-lite"/>
    </source>
</evidence>
<proteinExistence type="predicted"/>
<sequence length="60" mass="6600">MQRRQSFGASRRQSFGVRGRQSYAEWKRRSGGHWDCNVGSVSSDIASLPCCLPGGLAWGV</sequence>
<protein>
    <submittedName>
        <fullName evidence="2">RCG42679</fullName>
    </submittedName>
</protein>
<feature type="region of interest" description="Disordered" evidence="1">
    <location>
        <begin position="1"/>
        <end position="20"/>
    </location>
</feature>
<dbReference type="EMBL" id="CH474012">
    <property type="protein sequence ID" value="EDL89813.1"/>
    <property type="molecule type" value="Genomic_DNA"/>
</dbReference>
<dbReference type="AlphaFoldDB" id="A6K205"/>
<organism evidence="2 3">
    <name type="scientific">Rattus norvegicus</name>
    <name type="common">Rat</name>
    <dbReference type="NCBI Taxonomy" id="10116"/>
    <lineage>
        <taxon>Eukaryota</taxon>
        <taxon>Metazoa</taxon>
        <taxon>Chordata</taxon>
        <taxon>Craniata</taxon>
        <taxon>Vertebrata</taxon>
        <taxon>Euteleostomi</taxon>
        <taxon>Mammalia</taxon>
        <taxon>Eutheria</taxon>
        <taxon>Euarchontoglires</taxon>
        <taxon>Glires</taxon>
        <taxon>Rodentia</taxon>
        <taxon>Myomorpha</taxon>
        <taxon>Muroidea</taxon>
        <taxon>Muridae</taxon>
        <taxon>Murinae</taxon>
        <taxon>Rattus</taxon>
    </lineage>
</organism>
<accession>A6K205</accession>